<dbReference type="EMBL" id="SUTE01000059">
    <property type="protein sequence ID" value="MBE6505586.1"/>
    <property type="molecule type" value="Genomic_DNA"/>
</dbReference>
<dbReference type="RefSeq" id="WP_303737230.1">
    <property type="nucleotide sequence ID" value="NZ_SUTE01000059.1"/>
</dbReference>
<comment type="caution">
    <text evidence="1">The sequence shown here is derived from an EMBL/GenBank/DDBJ whole genome shotgun (WGS) entry which is preliminary data.</text>
</comment>
<evidence type="ECO:0000313" key="2">
    <source>
        <dbReference type="Proteomes" id="UP000762703"/>
    </source>
</evidence>
<protein>
    <submittedName>
        <fullName evidence="1">Uncharacterized protein</fullName>
    </submittedName>
</protein>
<name>A0A8T3VHG4_9EURY</name>
<evidence type="ECO:0000313" key="1">
    <source>
        <dbReference type="EMBL" id="MBE6505586.1"/>
    </source>
</evidence>
<proteinExistence type="predicted"/>
<gene>
    <name evidence="1" type="ORF">E7Z73_07605</name>
</gene>
<reference evidence="1" key="1">
    <citation type="submission" date="2019-04" db="EMBL/GenBank/DDBJ databases">
        <title>Evolution of Biomass-Degrading Anaerobic Consortia Revealed by Metagenomics.</title>
        <authorList>
            <person name="Peng X."/>
        </authorList>
    </citation>
    <scope>NUCLEOTIDE SEQUENCE</scope>
    <source>
        <strain evidence="1">SIG12</strain>
    </source>
</reference>
<organism evidence="1 2">
    <name type="scientific">Methanobrevibacter millerae</name>
    <dbReference type="NCBI Taxonomy" id="230361"/>
    <lineage>
        <taxon>Archaea</taxon>
        <taxon>Methanobacteriati</taxon>
        <taxon>Methanobacteriota</taxon>
        <taxon>Methanomada group</taxon>
        <taxon>Methanobacteria</taxon>
        <taxon>Methanobacteriales</taxon>
        <taxon>Methanobacteriaceae</taxon>
        <taxon>Methanobrevibacter</taxon>
    </lineage>
</organism>
<dbReference type="AlphaFoldDB" id="A0A8T3VHG4"/>
<accession>A0A8T3VHG4</accession>
<dbReference type="Proteomes" id="UP000762703">
    <property type="component" value="Unassembled WGS sequence"/>
</dbReference>
<sequence>MSQLNDLAEKENVNLDECIVFTRDNGDSLAVNTRYVGIKQRQDKLMSVNFSMSPRQVKQLDDFFADFNSGELFYYDISQTGAIPVSYRGLSNVVKKASRDSDSVFEVSLIIQPAQSMPKDNYFDPTCGCCSLHHIL</sequence>